<name>A0ABX0T1N4_9MICO</name>
<evidence type="ECO:0000256" key="4">
    <source>
        <dbReference type="SAM" id="SignalP"/>
    </source>
</evidence>
<dbReference type="Pfam" id="PF13416">
    <property type="entry name" value="SBP_bac_8"/>
    <property type="match status" value="1"/>
</dbReference>
<dbReference type="InterPro" id="IPR006311">
    <property type="entry name" value="TAT_signal"/>
</dbReference>
<dbReference type="Proteomes" id="UP001318300">
    <property type="component" value="Unassembled WGS sequence"/>
</dbReference>
<gene>
    <name evidence="5" type="ORF">E9228_000016</name>
</gene>
<dbReference type="PROSITE" id="PS51318">
    <property type="entry name" value="TAT"/>
    <property type="match status" value="1"/>
</dbReference>
<evidence type="ECO:0000256" key="1">
    <source>
        <dbReference type="ARBA" id="ARBA00008520"/>
    </source>
</evidence>
<dbReference type="InterPro" id="IPR006059">
    <property type="entry name" value="SBP"/>
</dbReference>
<keyword evidence="5" id="KW-0762">Sugar transport</keyword>
<protein>
    <submittedName>
        <fullName evidence="5">Multiple sugar transport system substrate-binding protein</fullName>
    </submittedName>
</protein>
<evidence type="ECO:0000313" key="6">
    <source>
        <dbReference type="Proteomes" id="UP001318300"/>
    </source>
</evidence>
<feature type="signal peptide" evidence="4">
    <location>
        <begin position="1"/>
        <end position="29"/>
    </location>
</feature>
<dbReference type="Gene3D" id="3.40.190.10">
    <property type="entry name" value="Periplasmic binding protein-like II"/>
    <property type="match status" value="1"/>
</dbReference>
<dbReference type="SUPFAM" id="SSF53850">
    <property type="entry name" value="Periplasmic binding protein-like II"/>
    <property type="match status" value="1"/>
</dbReference>
<comment type="similarity">
    <text evidence="1">Belongs to the bacterial solute-binding protein 1 family.</text>
</comment>
<dbReference type="RefSeq" id="WP_166778633.1">
    <property type="nucleotide sequence ID" value="NZ_JAAOYO010000001.1"/>
</dbReference>
<proteinExistence type="inferred from homology"/>
<keyword evidence="3 4" id="KW-0732">Signal</keyword>
<dbReference type="EMBL" id="JAAOYO010000001">
    <property type="protein sequence ID" value="NII39397.1"/>
    <property type="molecule type" value="Genomic_DNA"/>
</dbReference>
<dbReference type="PROSITE" id="PS51257">
    <property type="entry name" value="PROKAR_LIPOPROTEIN"/>
    <property type="match status" value="1"/>
</dbReference>
<evidence type="ECO:0000256" key="2">
    <source>
        <dbReference type="ARBA" id="ARBA00022448"/>
    </source>
</evidence>
<evidence type="ECO:0000256" key="3">
    <source>
        <dbReference type="ARBA" id="ARBA00022729"/>
    </source>
</evidence>
<evidence type="ECO:0000313" key="5">
    <source>
        <dbReference type="EMBL" id="NII39397.1"/>
    </source>
</evidence>
<comment type="caution">
    <text evidence="5">The sequence shown here is derived from an EMBL/GenBank/DDBJ whole genome shotgun (WGS) entry which is preliminary data.</text>
</comment>
<dbReference type="PANTHER" id="PTHR30061">
    <property type="entry name" value="MALTOSE-BINDING PERIPLASMIC PROTEIN"/>
    <property type="match status" value="1"/>
</dbReference>
<keyword evidence="2" id="KW-0813">Transport</keyword>
<accession>A0ABX0T1N4</accession>
<dbReference type="PANTHER" id="PTHR30061:SF50">
    <property type="entry name" value="MALTOSE_MALTODEXTRIN-BINDING PERIPLASMIC PROTEIN"/>
    <property type="match status" value="1"/>
</dbReference>
<organism evidence="5 6">
    <name type="scientific">Curtobacterium salicis</name>
    <dbReference type="NCBI Taxonomy" id="1779862"/>
    <lineage>
        <taxon>Bacteria</taxon>
        <taxon>Bacillati</taxon>
        <taxon>Actinomycetota</taxon>
        <taxon>Actinomycetes</taxon>
        <taxon>Micrococcales</taxon>
        <taxon>Microbacteriaceae</taxon>
        <taxon>Curtobacterium</taxon>
    </lineage>
</organism>
<sequence length="418" mass="45044">MTSRRLLGAAAALAAAALVLTGCSSGSSGATGADGRQEVTMWGSWSGDQVDQINTMTSAFNKAQTKYTVKYVPQELVEQKLLTAIAGGKVPDLVLWDRYQTSLYAPKGALQAIDDRVDEDHVDTKEFYPQALSEMRVDGKLYGLPLLVDNRSLVYNEDLFKEAGLTPPTTWDELKKDAEKLTVTKGGKLQQSGFMLNDPGLFSMWLQQAGGQLLSKDGTKTAFDSPQGVEVLDFWKSLMDDGVYTNGFGDSNDVFAAGQAAMKYDGPWDVPNLEKADGLQWGVTEPVAGPSGDKGAVMGGFGLAIPTGAQQADGAWAFEKWWATKAENGVDFAKVSGWIPANRSSANDPFFTDDPRYAGFVKTLDYASVRPGVPGYSDVEGKALTPALEKFMSGQLTAEQTLAQAAKQGDRILQENRK</sequence>
<reference evidence="5 6" key="1">
    <citation type="submission" date="2020-03" db="EMBL/GenBank/DDBJ databases">
        <title>Above-ground endophytic microbial communities from plants in different locations in the United States.</title>
        <authorList>
            <person name="Frank C."/>
        </authorList>
    </citation>
    <scope>NUCLEOTIDE SEQUENCE [LARGE SCALE GENOMIC DNA]</scope>
    <source>
        <strain evidence="5 6">WW7</strain>
    </source>
</reference>
<keyword evidence="6" id="KW-1185">Reference proteome</keyword>
<feature type="chain" id="PRO_5045460784" evidence="4">
    <location>
        <begin position="30"/>
        <end position="418"/>
    </location>
</feature>
<dbReference type="CDD" id="cd14748">
    <property type="entry name" value="PBP2_UgpB"/>
    <property type="match status" value="1"/>
</dbReference>